<organism evidence="1 2">
    <name type="scientific">Paractinoplanes bogorensis</name>
    <dbReference type="NCBI Taxonomy" id="1610840"/>
    <lineage>
        <taxon>Bacteria</taxon>
        <taxon>Bacillati</taxon>
        <taxon>Actinomycetota</taxon>
        <taxon>Actinomycetes</taxon>
        <taxon>Micromonosporales</taxon>
        <taxon>Micromonosporaceae</taxon>
        <taxon>Paractinoplanes</taxon>
    </lineage>
</organism>
<accession>A0ABS5YUP3</accession>
<comment type="caution">
    <text evidence="1">The sequence shown here is derived from an EMBL/GenBank/DDBJ whole genome shotgun (WGS) entry which is preliminary data.</text>
</comment>
<dbReference type="RefSeq" id="WP_215791424.1">
    <property type="nucleotide sequence ID" value="NZ_JAHKKG010000008.1"/>
</dbReference>
<reference evidence="1 2" key="1">
    <citation type="submission" date="2021-06" db="EMBL/GenBank/DDBJ databases">
        <title>Actinoplanes lichenicola sp. nov., and Actinoplanes ovalisporus sp. nov., isolated from lichen in Thailand.</title>
        <authorList>
            <person name="Saeng-In P."/>
            <person name="Kanchanasin P."/>
            <person name="Yuki M."/>
            <person name="Kudo T."/>
            <person name="Ohkuma M."/>
            <person name="Phongsopitanun W."/>
            <person name="Tanasupawat S."/>
        </authorList>
    </citation>
    <scope>NUCLEOTIDE SEQUENCE [LARGE SCALE GENOMIC DNA]</scope>
    <source>
        <strain evidence="1 2">NBRC 110975</strain>
    </source>
</reference>
<evidence type="ECO:0000313" key="1">
    <source>
        <dbReference type="EMBL" id="MBU2667172.1"/>
    </source>
</evidence>
<dbReference type="Proteomes" id="UP001519654">
    <property type="component" value="Unassembled WGS sequence"/>
</dbReference>
<keyword evidence="2" id="KW-1185">Reference proteome</keyword>
<protein>
    <submittedName>
        <fullName evidence="1">Uncharacterized protein</fullName>
    </submittedName>
</protein>
<sequence>MERSRRLCWGVDVSGFSALAVPDQERTVRQLRAITEPIRRALAVGDREPLWQTTGDGELVVLPTGTDEPEAVAAVLGRFASALAGVTPRLRVRLALDQGIVHDTAGGLVADAINRMRRMLDSAELHAVLDDDPAADLAVAVSDEIHQSVVKQGYPAVPGRFRPARVIDSRHGAEIDVWMCGLPERGNPRLVTDPGAFGALQSFDVD</sequence>
<dbReference type="EMBL" id="JAHKKG010000008">
    <property type="protein sequence ID" value="MBU2667172.1"/>
    <property type="molecule type" value="Genomic_DNA"/>
</dbReference>
<evidence type="ECO:0000313" key="2">
    <source>
        <dbReference type="Proteomes" id="UP001519654"/>
    </source>
</evidence>
<name>A0ABS5YUP3_9ACTN</name>
<gene>
    <name evidence="1" type="ORF">KOI35_27055</name>
</gene>
<proteinExistence type="predicted"/>